<protein>
    <submittedName>
        <fullName evidence="2">MaoC dehydratase-like protein</fullName>
    </submittedName>
</protein>
<dbReference type="Gene3D" id="3.10.129.10">
    <property type="entry name" value="Hotdog Thioesterase"/>
    <property type="match status" value="1"/>
</dbReference>
<evidence type="ECO:0000259" key="1">
    <source>
        <dbReference type="Pfam" id="PF01575"/>
    </source>
</evidence>
<feature type="domain" description="MaoC-like" evidence="1">
    <location>
        <begin position="7"/>
        <end position="93"/>
    </location>
</feature>
<evidence type="ECO:0000313" key="3">
    <source>
        <dbReference type="Proteomes" id="UP000246744"/>
    </source>
</evidence>
<evidence type="ECO:0000313" key="2">
    <source>
        <dbReference type="EMBL" id="PWW07064.1"/>
    </source>
</evidence>
<dbReference type="RefSeq" id="WP_170123783.1">
    <property type="nucleotide sequence ID" value="NZ_QGTS01000009.1"/>
</dbReference>
<dbReference type="InterPro" id="IPR029069">
    <property type="entry name" value="HotDog_dom_sf"/>
</dbReference>
<dbReference type="EMBL" id="QGTS01000009">
    <property type="protein sequence ID" value="PWW07064.1"/>
    <property type="molecule type" value="Genomic_DNA"/>
</dbReference>
<name>A0A317PWH3_9ENTR</name>
<dbReference type="Pfam" id="PF01575">
    <property type="entry name" value="MaoC_dehydratas"/>
    <property type="match status" value="1"/>
</dbReference>
<dbReference type="Proteomes" id="UP000246744">
    <property type="component" value="Unassembled WGS sequence"/>
</dbReference>
<dbReference type="CDD" id="cd03441">
    <property type="entry name" value="R_hydratase_like"/>
    <property type="match status" value="1"/>
</dbReference>
<dbReference type="SUPFAM" id="SSF54637">
    <property type="entry name" value="Thioesterase/thiol ester dehydrase-isomerase"/>
    <property type="match status" value="1"/>
</dbReference>
<organism evidence="2 3">
    <name type="scientific">Mangrovibacter plantisponsor</name>
    <dbReference type="NCBI Taxonomy" id="451513"/>
    <lineage>
        <taxon>Bacteria</taxon>
        <taxon>Pseudomonadati</taxon>
        <taxon>Pseudomonadota</taxon>
        <taxon>Gammaproteobacteria</taxon>
        <taxon>Enterobacterales</taxon>
        <taxon>Enterobacteriaceae</taxon>
        <taxon>Mangrovibacter</taxon>
    </lineage>
</organism>
<sequence>MNTCCFTRQQNQSWAHFSGDYNAIHFELAAAQKAGQPALLVHGMRVILDLQQRMSVPAPGLQNALLQFSARLRAPVLCDALYQIEAEHGKARLIHLESGEKCLQSRLSFANKVSAPSPVFRQEIPKSQLAALQHEWPRDLSCQPWAFIAGVLFRQQLHTPWHFPFLTDTPQGLPAPLTRLFSTATVVHTHQDITFPARLCTGELPLHSGLQLISDHPLLMGSAQSGWVIQNTLHATQQGELAMQIRTTLKATTST</sequence>
<proteinExistence type="predicted"/>
<dbReference type="InterPro" id="IPR002539">
    <property type="entry name" value="MaoC-like_dom"/>
</dbReference>
<accession>A0A317PWH3</accession>
<comment type="caution">
    <text evidence="2">The sequence shown here is derived from an EMBL/GenBank/DDBJ whole genome shotgun (WGS) entry which is preliminary data.</text>
</comment>
<dbReference type="AlphaFoldDB" id="A0A317PWH3"/>
<reference evidence="2 3" key="1">
    <citation type="submission" date="2018-05" db="EMBL/GenBank/DDBJ databases">
        <title>Genomic Encyclopedia of Type Strains, Phase IV (KMG-IV): sequencing the most valuable type-strain genomes for metagenomic binning, comparative biology and taxonomic classification.</title>
        <authorList>
            <person name="Goeker M."/>
        </authorList>
    </citation>
    <scope>NUCLEOTIDE SEQUENCE [LARGE SCALE GENOMIC DNA]</scope>
    <source>
        <strain evidence="2 3">DSM 19579</strain>
    </source>
</reference>
<gene>
    <name evidence="2" type="ORF">DES37_109184</name>
</gene>
<keyword evidence="3" id="KW-1185">Reference proteome</keyword>